<evidence type="ECO:0000256" key="4">
    <source>
        <dbReference type="SAM" id="SignalP"/>
    </source>
</evidence>
<dbReference type="InterPro" id="IPR021109">
    <property type="entry name" value="Peptidase_aspartic_dom_sf"/>
</dbReference>
<dbReference type="CDD" id="cd05471">
    <property type="entry name" value="pepsin_like"/>
    <property type="match status" value="1"/>
</dbReference>
<dbReference type="OrthoDB" id="771136at2759"/>
<sequence>MFFTNGLAVLALCGFSLSALGQAVPQTIHLQSRIVPQGASLRRRALSPTTVPLADFFLGTDLQYIHLIQLPVVFDTGSSSLEFASTLCGAACPQVKFDSSKSSTFVDGGKTSSITFATGVGVDPVIGANYQLTLRSGRDTVSVGGLSATGVSLFLITNQTPKFDIDPFSGIQGMGATAQGIFAGLISQGLPSLFSMYLTPKAVGSAELTLGGIDNSKFTGTPIFASLPSGSGSTWQLASPGISVNGKTTSVLKTSRTIIFDSGTSNILFSTNTANVSCRSS</sequence>
<evidence type="ECO:0000256" key="1">
    <source>
        <dbReference type="ARBA" id="ARBA00007447"/>
    </source>
</evidence>
<dbReference type="InterPro" id="IPR001969">
    <property type="entry name" value="Aspartic_peptidase_AS"/>
</dbReference>
<dbReference type="PROSITE" id="PS51767">
    <property type="entry name" value="PEPTIDASE_A1"/>
    <property type="match status" value="1"/>
</dbReference>
<dbReference type="PROSITE" id="PS00141">
    <property type="entry name" value="ASP_PROTEASE"/>
    <property type="match status" value="1"/>
</dbReference>
<feature type="signal peptide" evidence="4">
    <location>
        <begin position="1"/>
        <end position="21"/>
    </location>
</feature>
<dbReference type="PRINTS" id="PR00792">
    <property type="entry name" value="PEPSIN"/>
</dbReference>
<evidence type="ECO:0000313" key="7">
    <source>
        <dbReference type="Proteomes" id="UP000053424"/>
    </source>
</evidence>
<dbReference type="PANTHER" id="PTHR47966">
    <property type="entry name" value="BETA-SITE APP-CLEAVING ENZYME, ISOFORM A-RELATED"/>
    <property type="match status" value="1"/>
</dbReference>
<evidence type="ECO:0000256" key="3">
    <source>
        <dbReference type="RuleBase" id="RU000454"/>
    </source>
</evidence>
<evidence type="ECO:0000259" key="5">
    <source>
        <dbReference type="PROSITE" id="PS51767"/>
    </source>
</evidence>
<dbReference type="GO" id="GO:0006508">
    <property type="term" value="P:proteolysis"/>
    <property type="evidence" value="ECO:0007669"/>
    <property type="project" value="UniProtKB-KW"/>
</dbReference>
<dbReference type="Proteomes" id="UP000053424">
    <property type="component" value="Unassembled WGS sequence"/>
</dbReference>
<dbReference type="InterPro" id="IPR001461">
    <property type="entry name" value="Aspartic_peptidase_A1"/>
</dbReference>
<feature type="domain" description="Peptidase A1" evidence="5">
    <location>
        <begin position="52"/>
        <end position="281"/>
    </location>
</feature>
<dbReference type="EMBL" id="KN831772">
    <property type="protein sequence ID" value="KIM45262.1"/>
    <property type="molecule type" value="Genomic_DNA"/>
</dbReference>
<organism evidence="6 7">
    <name type="scientific">Hebeloma cylindrosporum</name>
    <dbReference type="NCBI Taxonomy" id="76867"/>
    <lineage>
        <taxon>Eukaryota</taxon>
        <taxon>Fungi</taxon>
        <taxon>Dikarya</taxon>
        <taxon>Basidiomycota</taxon>
        <taxon>Agaricomycotina</taxon>
        <taxon>Agaricomycetes</taxon>
        <taxon>Agaricomycetidae</taxon>
        <taxon>Agaricales</taxon>
        <taxon>Agaricineae</taxon>
        <taxon>Hymenogastraceae</taxon>
        <taxon>Hebeloma</taxon>
    </lineage>
</organism>
<reference evidence="7" key="2">
    <citation type="submission" date="2015-01" db="EMBL/GenBank/DDBJ databases">
        <title>Evolutionary Origins and Diversification of the Mycorrhizal Mutualists.</title>
        <authorList>
            <consortium name="DOE Joint Genome Institute"/>
            <consortium name="Mycorrhizal Genomics Consortium"/>
            <person name="Kohler A."/>
            <person name="Kuo A."/>
            <person name="Nagy L.G."/>
            <person name="Floudas D."/>
            <person name="Copeland A."/>
            <person name="Barry K.W."/>
            <person name="Cichocki N."/>
            <person name="Veneault-Fourrey C."/>
            <person name="LaButti K."/>
            <person name="Lindquist E.A."/>
            <person name="Lipzen A."/>
            <person name="Lundell T."/>
            <person name="Morin E."/>
            <person name="Murat C."/>
            <person name="Riley R."/>
            <person name="Ohm R."/>
            <person name="Sun H."/>
            <person name="Tunlid A."/>
            <person name="Henrissat B."/>
            <person name="Grigoriev I.V."/>
            <person name="Hibbett D.S."/>
            <person name="Martin F."/>
        </authorList>
    </citation>
    <scope>NUCLEOTIDE SEQUENCE [LARGE SCALE GENOMIC DNA]</scope>
    <source>
        <strain evidence="7">h7</strain>
    </source>
</reference>
<keyword evidence="3" id="KW-0645">Protease</keyword>
<keyword evidence="2 3" id="KW-0064">Aspartyl protease</keyword>
<dbReference type="InterPro" id="IPR033121">
    <property type="entry name" value="PEPTIDASE_A1"/>
</dbReference>
<keyword evidence="7" id="KW-1185">Reference proteome</keyword>
<name>A0A0C2YWA0_HEBCY</name>
<evidence type="ECO:0000313" key="6">
    <source>
        <dbReference type="EMBL" id="KIM45262.1"/>
    </source>
</evidence>
<dbReference type="SUPFAM" id="SSF50630">
    <property type="entry name" value="Acid proteases"/>
    <property type="match status" value="1"/>
</dbReference>
<dbReference type="AlphaFoldDB" id="A0A0C2YWA0"/>
<feature type="chain" id="PRO_5002174746" description="Peptidase A1 domain-containing protein" evidence="4">
    <location>
        <begin position="22"/>
        <end position="281"/>
    </location>
</feature>
<dbReference type="STRING" id="686832.A0A0C2YWA0"/>
<comment type="similarity">
    <text evidence="1 3">Belongs to the peptidase A1 family.</text>
</comment>
<dbReference type="InterPro" id="IPR034164">
    <property type="entry name" value="Pepsin-like_dom"/>
</dbReference>
<dbReference type="Gene3D" id="2.40.70.10">
    <property type="entry name" value="Acid Proteases"/>
    <property type="match status" value="1"/>
</dbReference>
<gene>
    <name evidence="6" type="ORF">M413DRAFT_65891</name>
</gene>
<keyword evidence="3" id="KW-0378">Hydrolase</keyword>
<proteinExistence type="inferred from homology"/>
<evidence type="ECO:0000256" key="2">
    <source>
        <dbReference type="ARBA" id="ARBA00022750"/>
    </source>
</evidence>
<dbReference type="HOGENOM" id="CLU_013253_2_0_1"/>
<protein>
    <recommendedName>
        <fullName evidence="5">Peptidase A1 domain-containing protein</fullName>
    </recommendedName>
</protein>
<accession>A0A0C2YWA0</accession>
<keyword evidence="4" id="KW-0732">Signal</keyword>
<dbReference type="PANTHER" id="PTHR47966:SF51">
    <property type="entry name" value="BETA-SITE APP-CLEAVING ENZYME, ISOFORM A-RELATED"/>
    <property type="match status" value="1"/>
</dbReference>
<dbReference type="Pfam" id="PF00026">
    <property type="entry name" value="Asp"/>
    <property type="match status" value="1"/>
</dbReference>
<dbReference type="GO" id="GO:0004190">
    <property type="term" value="F:aspartic-type endopeptidase activity"/>
    <property type="evidence" value="ECO:0007669"/>
    <property type="project" value="UniProtKB-KW"/>
</dbReference>
<reference evidence="6 7" key="1">
    <citation type="submission" date="2014-04" db="EMBL/GenBank/DDBJ databases">
        <authorList>
            <consortium name="DOE Joint Genome Institute"/>
            <person name="Kuo A."/>
            <person name="Gay G."/>
            <person name="Dore J."/>
            <person name="Kohler A."/>
            <person name="Nagy L.G."/>
            <person name="Floudas D."/>
            <person name="Copeland A."/>
            <person name="Barry K.W."/>
            <person name="Cichocki N."/>
            <person name="Veneault-Fourrey C."/>
            <person name="LaButti K."/>
            <person name="Lindquist E.A."/>
            <person name="Lipzen A."/>
            <person name="Lundell T."/>
            <person name="Morin E."/>
            <person name="Murat C."/>
            <person name="Sun H."/>
            <person name="Tunlid A."/>
            <person name="Henrissat B."/>
            <person name="Grigoriev I.V."/>
            <person name="Hibbett D.S."/>
            <person name="Martin F."/>
            <person name="Nordberg H.P."/>
            <person name="Cantor M.N."/>
            <person name="Hua S.X."/>
        </authorList>
    </citation>
    <scope>NUCLEOTIDE SEQUENCE [LARGE SCALE GENOMIC DNA]</scope>
    <source>
        <strain evidence="7">h7</strain>
    </source>
</reference>